<proteinExistence type="predicted"/>
<dbReference type="STRING" id="1868482.ENSTSYP00000030889"/>
<dbReference type="Gene3D" id="3.10.20.90">
    <property type="entry name" value="Phosphatidylinositol 3-kinase Catalytic Subunit, Chain A, domain 1"/>
    <property type="match status" value="1"/>
</dbReference>
<keyword evidence="3" id="KW-1185">Reference proteome</keyword>
<dbReference type="RefSeq" id="XP_021567839.1">
    <property type="nucleotide sequence ID" value="XM_021712164.1"/>
</dbReference>
<dbReference type="GO" id="GO:0006511">
    <property type="term" value="P:ubiquitin-dependent protein catabolic process"/>
    <property type="evidence" value="ECO:0007669"/>
    <property type="project" value="TreeGrafter"/>
</dbReference>
<dbReference type="InterPro" id="IPR015496">
    <property type="entry name" value="Ubiquilin"/>
</dbReference>
<feature type="domain" description="Ubiquitin-like" evidence="2">
    <location>
        <begin position="1"/>
        <end position="72"/>
    </location>
</feature>
<dbReference type="OrthoDB" id="1431934at2759"/>
<dbReference type="InterPro" id="IPR029071">
    <property type="entry name" value="Ubiquitin-like_domsf"/>
</dbReference>
<dbReference type="KEGG" id="csyr:103260080"/>
<feature type="region of interest" description="Disordered" evidence="1">
    <location>
        <begin position="74"/>
        <end position="104"/>
    </location>
</feature>
<dbReference type="PANTHER" id="PTHR10677">
    <property type="entry name" value="UBIQUILIN"/>
    <property type="match status" value="1"/>
</dbReference>
<sequence>MIVFVRFNSSHGFPVEVDSDTSIFQLKEAVAKRHGVPADQLRVIFAGKELRNDWTVQNCDLDQQSIVHIVQRPWRKGQDMNAAGEDKPRNTAGGSGREPQSLTRVDLSSSILPADSVGLAVILQADSRNDSPTAGSPGNCNDSI</sequence>
<dbReference type="InterPro" id="IPR019956">
    <property type="entry name" value="Ubiquitin_dom"/>
</dbReference>
<dbReference type="CDD" id="cd01798">
    <property type="entry name" value="Ubl_parkin"/>
    <property type="match status" value="1"/>
</dbReference>
<evidence type="ECO:0000313" key="4">
    <source>
        <dbReference type="RefSeq" id="XP_021567839.1"/>
    </source>
</evidence>
<dbReference type="Proteomes" id="UP000189704">
    <property type="component" value="Unplaced"/>
</dbReference>
<dbReference type="GeneID" id="103260080"/>
<dbReference type="GO" id="GO:0005829">
    <property type="term" value="C:cytosol"/>
    <property type="evidence" value="ECO:0007669"/>
    <property type="project" value="TreeGrafter"/>
</dbReference>
<protein>
    <submittedName>
        <fullName evidence="4">E3 ubiquitin-protein ligase parkin-like</fullName>
    </submittedName>
</protein>
<dbReference type="AlphaFoldDB" id="A0A3Q0DU84"/>
<dbReference type="SUPFAM" id="SSF54236">
    <property type="entry name" value="Ubiquitin-like"/>
    <property type="match status" value="1"/>
</dbReference>
<organism evidence="3 4">
    <name type="scientific">Carlito syrichta</name>
    <name type="common">Philippine tarsier</name>
    <name type="synonym">Tarsius syrichta</name>
    <dbReference type="NCBI Taxonomy" id="1868482"/>
    <lineage>
        <taxon>Eukaryota</taxon>
        <taxon>Metazoa</taxon>
        <taxon>Chordata</taxon>
        <taxon>Craniata</taxon>
        <taxon>Vertebrata</taxon>
        <taxon>Euteleostomi</taxon>
        <taxon>Mammalia</taxon>
        <taxon>Eutheria</taxon>
        <taxon>Euarchontoglires</taxon>
        <taxon>Primates</taxon>
        <taxon>Haplorrhini</taxon>
        <taxon>Tarsiiformes</taxon>
        <taxon>Tarsiidae</taxon>
        <taxon>Carlito</taxon>
    </lineage>
</organism>
<accession>A0A3Q0DU84</accession>
<evidence type="ECO:0000259" key="2">
    <source>
        <dbReference type="PROSITE" id="PS50053"/>
    </source>
</evidence>
<dbReference type="PROSITE" id="PS50053">
    <property type="entry name" value="UBIQUITIN_2"/>
    <property type="match status" value="1"/>
</dbReference>
<dbReference type="InterPro" id="IPR000626">
    <property type="entry name" value="Ubiquitin-like_dom"/>
</dbReference>
<gene>
    <name evidence="4" type="primary">LOC103260080</name>
</gene>
<dbReference type="PRINTS" id="PR00348">
    <property type="entry name" value="UBIQUITIN"/>
</dbReference>
<dbReference type="FunFam" id="3.10.20.90:FF:000142">
    <property type="entry name" value="E3 ubiquitin-protein ligase parkin"/>
    <property type="match status" value="1"/>
</dbReference>
<reference evidence="4" key="1">
    <citation type="submission" date="2025-08" db="UniProtKB">
        <authorList>
            <consortium name="RefSeq"/>
        </authorList>
    </citation>
    <scope>IDENTIFICATION</scope>
</reference>
<dbReference type="Pfam" id="PF00240">
    <property type="entry name" value="ubiquitin"/>
    <property type="match status" value="1"/>
</dbReference>
<evidence type="ECO:0000313" key="3">
    <source>
        <dbReference type="Proteomes" id="UP000189704"/>
    </source>
</evidence>
<dbReference type="SMART" id="SM00213">
    <property type="entry name" value="UBQ"/>
    <property type="match status" value="1"/>
</dbReference>
<name>A0A3Q0DU84_CARSF</name>
<dbReference type="PANTHER" id="PTHR10677:SF40">
    <property type="entry name" value="UBIQUITIN-LIKE DOMAIN-CONTAINING PROTEIN"/>
    <property type="match status" value="1"/>
</dbReference>
<dbReference type="GO" id="GO:0031593">
    <property type="term" value="F:polyubiquitin modification-dependent protein binding"/>
    <property type="evidence" value="ECO:0007669"/>
    <property type="project" value="TreeGrafter"/>
</dbReference>
<evidence type="ECO:0000256" key="1">
    <source>
        <dbReference type="SAM" id="MobiDB-lite"/>
    </source>
</evidence>